<protein>
    <submittedName>
        <fullName evidence="1">Uncharacterized protein</fullName>
    </submittedName>
</protein>
<reference evidence="1" key="1">
    <citation type="journal article" date="2020" name="Stud. Mycol.">
        <title>101 Dothideomycetes genomes: a test case for predicting lifestyles and emergence of pathogens.</title>
        <authorList>
            <person name="Haridas S."/>
            <person name="Albert R."/>
            <person name="Binder M."/>
            <person name="Bloem J."/>
            <person name="Labutti K."/>
            <person name="Salamov A."/>
            <person name="Andreopoulos B."/>
            <person name="Baker S."/>
            <person name="Barry K."/>
            <person name="Bills G."/>
            <person name="Bluhm B."/>
            <person name="Cannon C."/>
            <person name="Castanera R."/>
            <person name="Culley D."/>
            <person name="Daum C."/>
            <person name="Ezra D."/>
            <person name="Gonzalez J."/>
            <person name="Henrissat B."/>
            <person name="Kuo A."/>
            <person name="Liang C."/>
            <person name="Lipzen A."/>
            <person name="Lutzoni F."/>
            <person name="Magnuson J."/>
            <person name="Mondo S."/>
            <person name="Nolan M."/>
            <person name="Ohm R."/>
            <person name="Pangilinan J."/>
            <person name="Park H.-J."/>
            <person name="Ramirez L."/>
            <person name="Alfaro M."/>
            <person name="Sun H."/>
            <person name="Tritt A."/>
            <person name="Yoshinaga Y."/>
            <person name="Zwiers L.-H."/>
            <person name="Turgeon B."/>
            <person name="Goodwin S."/>
            <person name="Spatafora J."/>
            <person name="Crous P."/>
            <person name="Grigoriev I."/>
        </authorList>
    </citation>
    <scope>NUCLEOTIDE SEQUENCE</scope>
    <source>
        <strain evidence="1">CBS 115976</strain>
    </source>
</reference>
<accession>A0A6A6TYG5</accession>
<sequence length="232" mass="25867">MPETIPRLRLNHTAPVKGKFAMFGIFDTKRLQVEYKIDLEDLECIALRAYGAMQETWPGALNHLKPRAMTAMLVDSKLYLCSSIKGGPPSFIDLLDPESKERILLANHLQNSQLIASAYESAIDHTNGGNCGELHALYRWIQDNPGHSFPNTPDMLITTAKSGGQIMSPCGREAEESSTLPRGCFSLMKFLCLRASSKRRVVDHFDRYKRTSTMIGLLRPLTGSPMLPDSVE</sequence>
<keyword evidence="2" id="KW-1185">Reference proteome</keyword>
<dbReference type="AlphaFoldDB" id="A0A6A6TYG5"/>
<evidence type="ECO:0000313" key="1">
    <source>
        <dbReference type="EMBL" id="KAF2664872.1"/>
    </source>
</evidence>
<dbReference type="EMBL" id="MU004241">
    <property type="protein sequence ID" value="KAF2664872.1"/>
    <property type="molecule type" value="Genomic_DNA"/>
</dbReference>
<dbReference type="OrthoDB" id="3780330at2759"/>
<dbReference type="Proteomes" id="UP000799302">
    <property type="component" value="Unassembled WGS sequence"/>
</dbReference>
<name>A0A6A6TYG5_9PEZI</name>
<gene>
    <name evidence="1" type="ORF">BT63DRAFT_459488</name>
</gene>
<evidence type="ECO:0000313" key="2">
    <source>
        <dbReference type="Proteomes" id="UP000799302"/>
    </source>
</evidence>
<proteinExistence type="predicted"/>
<organism evidence="1 2">
    <name type="scientific">Microthyrium microscopicum</name>
    <dbReference type="NCBI Taxonomy" id="703497"/>
    <lineage>
        <taxon>Eukaryota</taxon>
        <taxon>Fungi</taxon>
        <taxon>Dikarya</taxon>
        <taxon>Ascomycota</taxon>
        <taxon>Pezizomycotina</taxon>
        <taxon>Dothideomycetes</taxon>
        <taxon>Dothideomycetes incertae sedis</taxon>
        <taxon>Microthyriales</taxon>
        <taxon>Microthyriaceae</taxon>
        <taxon>Microthyrium</taxon>
    </lineage>
</organism>